<evidence type="ECO:0000256" key="6">
    <source>
        <dbReference type="ARBA" id="ARBA00022679"/>
    </source>
</evidence>
<evidence type="ECO:0000256" key="4">
    <source>
        <dbReference type="ARBA" id="ARBA00022527"/>
    </source>
</evidence>
<dbReference type="CDD" id="cd00028">
    <property type="entry name" value="B_lectin"/>
    <property type="match status" value="1"/>
</dbReference>
<comment type="caution">
    <text evidence="24">The sequence shown here is derived from an EMBL/GenBank/DDBJ whole genome shotgun (WGS) entry which is preliminary data.</text>
</comment>
<evidence type="ECO:0000256" key="13">
    <source>
        <dbReference type="ARBA" id="ARBA00022989"/>
    </source>
</evidence>
<keyword evidence="5" id="KW-0597">Phosphoprotein</keyword>
<proteinExistence type="inferred from homology"/>
<evidence type="ECO:0000256" key="14">
    <source>
        <dbReference type="ARBA" id="ARBA00023136"/>
    </source>
</evidence>
<dbReference type="EMBL" id="AWUE01014941">
    <property type="protein sequence ID" value="OMP00374.1"/>
    <property type="molecule type" value="Genomic_DNA"/>
</dbReference>
<dbReference type="Gene3D" id="1.10.510.10">
    <property type="entry name" value="Transferase(Phosphotransferase) domain 1"/>
    <property type="match status" value="1"/>
</dbReference>
<evidence type="ECO:0000256" key="1">
    <source>
        <dbReference type="ARBA" id="ARBA00004251"/>
    </source>
</evidence>
<feature type="domain" description="Bulb-type lectin" evidence="23">
    <location>
        <begin position="167"/>
        <end position="288"/>
    </location>
</feature>
<dbReference type="InterPro" id="IPR013083">
    <property type="entry name" value="Znf_RING/FYVE/PHD"/>
</dbReference>
<dbReference type="PROSITE" id="PS50089">
    <property type="entry name" value="ZF_RING_2"/>
    <property type="match status" value="1"/>
</dbReference>
<dbReference type="Pfam" id="PF00954">
    <property type="entry name" value="S_locus_glycop"/>
    <property type="match status" value="1"/>
</dbReference>
<evidence type="ECO:0000256" key="8">
    <source>
        <dbReference type="ARBA" id="ARBA00022729"/>
    </source>
</evidence>
<feature type="domain" description="RING-type" evidence="22">
    <location>
        <begin position="97"/>
        <end position="138"/>
    </location>
</feature>
<dbReference type="FunFam" id="3.30.40.10:FF:000376">
    <property type="entry name" value="Putative E3 ubiquitin-protein ligase RHB1A"/>
    <property type="match status" value="1"/>
</dbReference>
<comment type="catalytic activity">
    <reaction evidence="18">
        <text>L-threonyl-[protein] + ATP = O-phospho-L-threonyl-[protein] + ADP + H(+)</text>
        <dbReference type="Rhea" id="RHEA:46608"/>
        <dbReference type="Rhea" id="RHEA-COMP:11060"/>
        <dbReference type="Rhea" id="RHEA-COMP:11605"/>
        <dbReference type="ChEBI" id="CHEBI:15378"/>
        <dbReference type="ChEBI" id="CHEBI:30013"/>
        <dbReference type="ChEBI" id="CHEBI:30616"/>
        <dbReference type="ChEBI" id="CHEBI:61977"/>
        <dbReference type="ChEBI" id="CHEBI:456216"/>
        <dbReference type="EC" id="2.7.11.1"/>
    </reaction>
</comment>
<dbReference type="InterPro" id="IPR001480">
    <property type="entry name" value="Bulb-type_lectin_dom"/>
</dbReference>
<dbReference type="Gene3D" id="3.30.40.10">
    <property type="entry name" value="Zinc/RING finger domain, C3HC4 (zinc finger)"/>
    <property type="match status" value="1"/>
</dbReference>
<dbReference type="AlphaFoldDB" id="A0A1R3JZW8"/>
<sequence>MAAGLLVNLNLEVPDTFRAPPAPLPYDVVLGCPQSTDSESFRETTSGGSFETLPTCEDLEESECKTQSSSLLLSPRKSEVSKLTESKELTTEEEDACPICLEEYDTENPKLITKCEHHFHLSCILEWMERSDTCPICDQPFFKSRIDKSSKFPVSHKEAFQIRSKDRKLESTNVIIRGKETIQSVNRTFELGFFSTSGESNWYLGIWYASIPTTQTRVWVANRENPIKDIAQSSLEITETGQLAVKESPDSIVWQSTNKEEAKSIDLLESGNLVLYSSEGSKIWQSFDFPTDTWLPEMNISIQRSLTSWKSLFDPSPGLFSLRLNPQQFNEFQLVYNSTNVYWSTGNWTGAAFSNVPQMTIRYIYKFHFVDPYLSTASFWYTVRALENGAEPPLTRFQVDVSGQLKQFTWSPQIESWNMFWSEPEDKCRVHGLCGSFGSCVSTSLKPCVCLNGFKPVDDEGWNSGDFTSGCKRESDDFCEEKDGFEDVGDVGYDGGTTVSFQASRSSCEKSCLSNCSCIGLYHHERTNLCKNVFGSLLNLRNLSSDGIDEEDVFYIRVPREGIVKKNVSKAMILTASIVGSIAVLGFMGLILLVLKKRRENMNGTDEGGSFPGLNLKVFTYKELNSVTRGFSEKLGHGNDNVCGEGGYEEKWFFPPWAARQIIEGNVAAIVDSRLGVAYNIEEAERLALVAIWCIQDEEQMRPSMGMVVKMLEGVVEVTIPPPPKLIQALVAGESYRGVRMDSGVSAAGGCSDYNVGFSSAGSRSSLGGEIDLSSAESSPTMNLMENQLHSTSSPLISNLESAELHPAPSSLISEGGDYPPIQCFEDAKNICFIESSKLWAIAAPIAFNIWCNYGINSFTNIFVGHIGDIELSAVAIALSVVANFSFGFLLGMASALETLCGQAFGAGQIELLGVYLQRSWIILFGACFALLPLYLYATPLLKLLGQEHDIAILAGEFTMQVIPQMFSLAINFPTQKFLQAQSKVGILAWIGFAALIGHTIIIYLFVNVFKWGTAGAAAAYDISAWGIAVAQVFYVVGWCKEGWTGLSWCCRGRRLASLGGLY</sequence>
<evidence type="ECO:0000256" key="17">
    <source>
        <dbReference type="ARBA" id="ARBA00023180"/>
    </source>
</evidence>
<evidence type="ECO:0000313" key="24">
    <source>
        <dbReference type="EMBL" id="OMP00374.1"/>
    </source>
</evidence>
<dbReference type="PANTHER" id="PTHR32444:SF247">
    <property type="entry name" value="OS01G0958200 PROTEIN"/>
    <property type="match status" value="1"/>
</dbReference>
<keyword evidence="3" id="KW-1003">Cell membrane</keyword>
<protein>
    <recommendedName>
        <fullName evidence="21">Protein DETOXIFICATION</fullName>
    </recommendedName>
    <alternativeName>
        <fullName evidence="21">Multidrug and toxic compound extrusion protein</fullName>
    </alternativeName>
</protein>
<dbReference type="InterPro" id="IPR002528">
    <property type="entry name" value="MATE_fam"/>
</dbReference>
<dbReference type="GO" id="GO:0015297">
    <property type="term" value="F:antiporter activity"/>
    <property type="evidence" value="ECO:0007669"/>
    <property type="project" value="InterPro"/>
</dbReference>
<evidence type="ECO:0000256" key="3">
    <source>
        <dbReference type="ARBA" id="ARBA00022475"/>
    </source>
</evidence>
<keyword evidence="6" id="KW-0808">Transferase</keyword>
<dbReference type="InterPro" id="IPR000858">
    <property type="entry name" value="S_locus_glycoprot_dom"/>
</dbReference>
<dbReference type="SMART" id="SM00108">
    <property type="entry name" value="B_lectin"/>
    <property type="match status" value="1"/>
</dbReference>
<dbReference type="InterPro" id="IPR001841">
    <property type="entry name" value="Znf_RING"/>
</dbReference>
<gene>
    <name evidence="24" type="ORF">COLO4_12733</name>
</gene>
<feature type="transmembrane region" description="Helical" evidence="21">
    <location>
        <begin position="985"/>
        <end position="1007"/>
    </location>
</feature>
<keyword evidence="12" id="KW-0067">ATP-binding</keyword>
<evidence type="ECO:0000256" key="5">
    <source>
        <dbReference type="ARBA" id="ARBA00022553"/>
    </source>
</evidence>
<feature type="transmembrane region" description="Helical" evidence="21">
    <location>
        <begin position="571"/>
        <end position="595"/>
    </location>
</feature>
<dbReference type="SUPFAM" id="SSF51110">
    <property type="entry name" value="alpha-D-mannose-specific plant lectins"/>
    <property type="match status" value="1"/>
</dbReference>
<evidence type="ECO:0000256" key="16">
    <source>
        <dbReference type="ARBA" id="ARBA00023170"/>
    </source>
</evidence>
<dbReference type="GO" id="GO:0005524">
    <property type="term" value="F:ATP binding"/>
    <property type="evidence" value="ECO:0007669"/>
    <property type="project" value="UniProtKB-KW"/>
</dbReference>
<dbReference type="InterPro" id="IPR036426">
    <property type="entry name" value="Bulb-type_lectin_dom_sf"/>
</dbReference>
<evidence type="ECO:0000256" key="10">
    <source>
        <dbReference type="ARBA" id="ARBA00022741"/>
    </source>
</evidence>
<feature type="transmembrane region" description="Helical" evidence="21">
    <location>
        <begin position="839"/>
        <end position="856"/>
    </location>
</feature>
<reference evidence="25" key="1">
    <citation type="submission" date="2013-09" db="EMBL/GenBank/DDBJ databases">
        <title>Corchorus olitorius genome sequencing.</title>
        <authorList>
            <person name="Alam M."/>
            <person name="Haque M.S."/>
            <person name="Islam M.S."/>
            <person name="Emdad E.M."/>
            <person name="Islam M.M."/>
            <person name="Ahmed B."/>
            <person name="Halim A."/>
            <person name="Hossen Q.M.M."/>
            <person name="Hossain M.Z."/>
            <person name="Ahmed R."/>
            <person name="Khan M.M."/>
            <person name="Islam R."/>
            <person name="Rashid M.M."/>
            <person name="Khan S.A."/>
            <person name="Rahman M.S."/>
            <person name="Alam M."/>
            <person name="Yahiya A.S."/>
            <person name="Khan M.S."/>
            <person name="Azam M.S."/>
            <person name="Haque T."/>
            <person name="Lashkar M.Z.H."/>
            <person name="Akhand A.I."/>
            <person name="Morshed G."/>
            <person name="Roy S."/>
            <person name="Uddin K.S."/>
            <person name="Rabeya T."/>
            <person name="Hossain A.S."/>
            <person name="Chowdhury A."/>
            <person name="Snigdha A.R."/>
            <person name="Mortoza M.S."/>
            <person name="Matin S.A."/>
            <person name="Hoque S.M.E."/>
            <person name="Islam M.K."/>
            <person name="Roy D.K."/>
            <person name="Haider R."/>
            <person name="Moosa M.M."/>
            <person name="Elias S.M."/>
            <person name="Hasan A.M."/>
            <person name="Jahan S."/>
            <person name="Shafiuddin M."/>
            <person name="Mahmood N."/>
            <person name="Shommy N.S."/>
        </authorList>
    </citation>
    <scope>NUCLEOTIDE SEQUENCE [LARGE SCALE GENOMIC DNA]</scope>
    <source>
        <strain evidence="25">cv. O-4</strain>
    </source>
</reference>
<keyword evidence="17" id="KW-0325">Glycoprotein</keyword>
<dbReference type="OrthoDB" id="643280at2759"/>
<evidence type="ECO:0000256" key="9">
    <source>
        <dbReference type="ARBA" id="ARBA00022734"/>
    </source>
</evidence>
<evidence type="ECO:0000259" key="22">
    <source>
        <dbReference type="PROSITE" id="PS50089"/>
    </source>
</evidence>
<name>A0A1R3JZW8_9ROSI</name>
<keyword evidence="11" id="KW-0418">Kinase</keyword>
<dbReference type="GO" id="GO:0004674">
    <property type="term" value="F:protein serine/threonine kinase activity"/>
    <property type="evidence" value="ECO:0007669"/>
    <property type="project" value="UniProtKB-KW"/>
</dbReference>
<dbReference type="FunFam" id="2.90.10.10:FF:000009">
    <property type="entry name" value="Receptor-like serine/threonine-protein kinase SD1-8"/>
    <property type="match status" value="1"/>
</dbReference>
<feature type="transmembrane region" description="Helical" evidence="21">
    <location>
        <begin position="921"/>
        <end position="939"/>
    </location>
</feature>
<dbReference type="GO" id="GO:0048544">
    <property type="term" value="P:recognition of pollen"/>
    <property type="evidence" value="ECO:0007669"/>
    <property type="project" value="InterPro"/>
</dbReference>
<evidence type="ECO:0000256" key="19">
    <source>
        <dbReference type="ARBA" id="ARBA00048679"/>
    </source>
</evidence>
<evidence type="ECO:0000313" key="25">
    <source>
        <dbReference type="Proteomes" id="UP000187203"/>
    </source>
</evidence>
<dbReference type="CDD" id="cd01098">
    <property type="entry name" value="PAN_AP_plant"/>
    <property type="match status" value="1"/>
</dbReference>
<keyword evidence="4" id="KW-0723">Serine/threonine-protein kinase</keyword>
<evidence type="ECO:0000256" key="12">
    <source>
        <dbReference type="ARBA" id="ARBA00022840"/>
    </source>
</evidence>
<keyword evidence="10" id="KW-0547">Nucleotide-binding</keyword>
<keyword evidence="8" id="KW-0732">Signal</keyword>
<feature type="transmembrane region" description="Helical" evidence="21">
    <location>
        <begin position="1019"/>
        <end position="1038"/>
    </location>
</feature>
<keyword evidence="25" id="KW-1185">Reference proteome</keyword>
<comment type="catalytic activity">
    <reaction evidence="19">
        <text>L-seryl-[protein] + ATP = O-phospho-L-seryl-[protein] + ADP + H(+)</text>
        <dbReference type="Rhea" id="RHEA:17989"/>
        <dbReference type="Rhea" id="RHEA-COMP:9863"/>
        <dbReference type="Rhea" id="RHEA-COMP:11604"/>
        <dbReference type="ChEBI" id="CHEBI:15378"/>
        <dbReference type="ChEBI" id="CHEBI:29999"/>
        <dbReference type="ChEBI" id="CHEBI:30616"/>
        <dbReference type="ChEBI" id="CHEBI:83421"/>
        <dbReference type="ChEBI" id="CHEBI:456216"/>
        <dbReference type="EC" id="2.7.11.1"/>
    </reaction>
</comment>
<comment type="similarity">
    <text evidence="2 21">Belongs to the multi antimicrobial extrusion (MATE) (TC 2.A.66.1) family.</text>
</comment>
<evidence type="ECO:0000256" key="20">
    <source>
        <dbReference type="PROSITE-ProRule" id="PRU00175"/>
    </source>
</evidence>
<feature type="transmembrane region" description="Helical" evidence="21">
    <location>
        <begin position="876"/>
        <end position="900"/>
    </location>
</feature>
<dbReference type="PANTHER" id="PTHR32444">
    <property type="entry name" value="BULB-TYPE LECTIN DOMAIN-CONTAINING PROTEIN"/>
    <property type="match status" value="1"/>
</dbReference>
<keyword evidence="20" id="KW-0479">Metal-binding</keyword>
<dbReference type="Pfam" id="PF13639">
    <property type="entry name" value="zf-RING_2"/>
    <property type="match status" value="1"/>
</dbReference>
<evidence type="ECO:0000256" key="7">
    <source>
        <dbReference type="ARBA" id="ARBA00022692"/>
    </source>
</evidence>
<accession>A0A1R3JZW8</accession>
<dbReference type="Gene3D" id="2.90.10.10">
    <property type="entry name" value="Bulb-type lectin domain"/>
    <property type="match status" value="1"/>
</dbReference>
<dbReference type="Proteomes" id="UP000187203">
    <property type="component" value="Unassembled WGS sequence"/>
</dbReference>
<keyword evidence="20" id="KW-0863">Zinc-finger</keyword>
<organism evidence="24 25">
    <name type="scientific">Corchorus olitorius</name>
    <dbReference type="NCBI Taxonomy" id="93759"/>
    <lineage>
        <taxon>Eukaryota</taxon>
        <taxon>Viridiplantae</taxon>
        <taxon>Streptophyta</taxon>
        <taxon>Embryophyta</taxon>
        <taxon>Tracheophyta</taxon>
        <taxon>Spermatophyta</taxon>
        <taxon>Magnoliopsida</taxon>
        <taxon>eudicotyledons</taxon>
        <taxon>Gunneridae</taxon>
        <taxon>Pentapetalae</taxon>
        <taxon>rosids</taxon>
        <taxon>malvids</taxon>
        <taxon>Malvales</taxon>
        <taxon>Malvaceae</taxon>
        <taxon>Grewioideae</taxon>
        <taxon>Apeibeae</taxon>
        <taxon>Corchorus</taxon>
    </lineage>
</organism>
<dbReference type="SMART" id="SM00184">
    <property type="entry name" value="RING"/>
    <property type="match status" value="1"/>
</dbReference>
<evidence type="ECO:0000256" key="18">
    <source>
        <dbReference type="ARBA" id="ARBA00047899"/>
    </source>
</evidence>
<dbReference type="GO" id="GO:0042910">
    <property type="term" value="F:xenobiotic transmembrane transporter activity"/>
    <property type="evidence" value="ECO:0007669"/>
    <property type="project" value="InterPro"/>
</dbReference>
<comment type="subcellular location">
    <subcellularLocation>
        <location evidence="1">Cell membrane</location>
        <topology evidence="1">Single-pass type I membrane protein</topology>
    </subcellularLocation>
</comment>
<dbReference type="Pfam" id="PF01453">
    <property type="entry name" value="B_lectin"/>
    <property type="match status" value="1"/>
</dbReference>
<keyword evidence="16" id="KW-0675">Receptor</keyword>
<comment type="caution">
    <text evidence="21">Lacks conserved residue(s) required for the propagation of feature annotation.</text>
</comment>
<dbReference type="Pfam" id="PF01554">
    <property type="entry name" value="MatE"/>
    <property type="match status" value="1"/>
</dbReference>
<evidence type="ECO:0000256" key="15">
    <source>
        <dbReference type="ARBA" id="ARBA00023157"/>
    </source>
</evidence>
<evidence type="ECO:0000259" key="23">
    <source>
        <dbReference type="PROSITE" id="PS50927"/>
    </source>
</evidence>
<feature type="transmembrane region" description="Helical" evidence="21">
    <location>
        <begin position="951"/>
        <end position="973"/>
    </location>
</feature>
<evidence type="ECO:0000256" key="21">
    <source>
        <dbReference type="RuleBase" id="RU004914"/>
    </source>
</evidence>
<keyword evidence="20" id="KW-0862">Zinc</keyword>
<dbReference type="SUPFAM" id="SSF57850">
    <property type="entry name" value="RING/U-box"/>
    <property type="match status" value="1"/>
</dbReference>
<keyword evidence="15" id="KW-1015">Disulfide bond</keyword>
<dbReference type="GO" id="GO:0008270">
    <property type="term" value="F:zinc ion binding"/>
    <property type="evidence" value="ECO:0007669"/>
    <property type="project" value="UniProtKB-KW"/>
</dbReference>
<evidence type="ECO:0000256" key="2">
    <source>
        <dbReference type="ARBA" id="ARBA00010199"/>
    </source>
</evidence>
<keyword evidence="14 21" id="KW-0472">Membrane</keyword>
<keyword evidence="9" id="KW-0430">Lectin</keyword>
<dbReference type="CDD" id="cd23116">
    <property type="entry name" value="RING-H2_AIRP1-like"/>
    <property type="match status" value="1"/>
</dbReference>
<dbReference type="PROSITE" id="PS50927">
    <property type="entry name" value="BULB_LECTIN"/>
    <property type="match status" value="1"/>
</dbReference>
<keyword evidence="13 21" id="KW-1133">Transmembrane helix</keyword>
<dbReference type="GO" id="GO:0030246">
    <property type="term" value="F:carbohydrate binding"/>
    <property type="evidence" value="ECO:0007669"/>
    <property type="project" value="UniProtKB-KW"/>
</dbReference>
<keyword evidence="7 21" id="KW-0812">Transmembrane</keyword>
<evidence type="ECO:0000256" key="11">
    <source>
        <dbReference type="ARBA" id="ARBA00022777"/>
    </source>
</evidence>
<dbReference type="GO" id="GO:0005886">
    <property type="term" value="C:plasma membrane"/>
    <property type="evidence" value="ECO:0007669"/>
    <property type="project" value="UniProtKB-SubCell"/>
</dbReference>